<sequence length="216" mass="23319">MNKSIFSAILAGLLLFLIYPELSTRSELLAQTIRPRVQRACGELCTPPGTQPPASQPYLFCTPGLLCKNGVCVNPQCGPRFQCCTIVPTNAAPTPVSTIPPFKLTPTDAVVTPYVPTSNPSQQPTDTLVGDCSGLTPGVRDGVVNLLDIEYFRKELNNEVTTLSCDFDFNRIVDVIDFANYLRVGYGRNSGNNTTTPVPPTPMATITLVTPISTRP</sequence>
<evidence type="ECO:0000313" key="2">
    <source>
        <dbReference type="Proteomes" id="UP000176269"/>
    </source>
</evidence>
<reference evidence="1 2" key="1">
    <citation type="journal article" date="2016" name="Nat. Commun.">
        <title>Thousands of microbial genomes shed light on interconnected biogeochemical processes in an aquifer system.</title>
        <authorList>
            <person name="Anantharaman K."/>
            <person name="Brown C.T."/>
            <person name="Hug L.A."/>
            <person name="Sharon I."/>
            <person name="Castelle C.J."/>
            <person name="Probst A.J."/>
            <person name="Thomas B.C."/>
            <person name="Singh A."/>
            <person name="Wilkins M.J."/>
            <person name="Karaoz U."/>
            <person name="Brodie E.L."/>
            <person name="Williams K.H."/>
            <person name="Hubbard S.S."/>
            <person name="Banfield J.F."/>
        </authorList>
    </citation>
    <scope>NUCLEOTIDE SEQUENCE [LARGE SCALE GENOMIC DNA]</scope>
</reference>
<evidence type="ECO:0008006" key="3">
    <source>
        <dbReference type="Google" id="ProtNLM"/>
    </source>
</evidence>
<name>A0A1F7K253_9BACT</name>
<organism evidence="1 2">
    <name type="scientific">Candidatus Roizmanbacteria bacterium RIFCSPLOWO2_02_FULL_43_10</name>
    <dbReference type="NCBI Taxonomy" id="1802078"/>
    <lineage>
        <taxon>Bacteria</taxon>
        <taxon>Candidatus Roizmaniibacteriota</taxon>
    </lineage>
</organism>
<comment type="caution">
    <text evidence="1">The sequence shown here is derived from an EMBL/GenBank/DDBJ whole genome shotgun (WGS) entry which is preliminary data.</text>
</comment>
<dbReference type="AlphaFoldDB" id="A0A1F7K253"/>
<proteinExistence type="predicted"/>
<evidence type="ECO:0000313" key="1">
    <source>
        <dbReference type="EMBL" id="OGK61917.1"/>
    </source>
</evidence>
<dbReference type="Proteomes" id="UP000176269">
    <property type="component" value="Unassembled WGS sequence"/>
</dbReference>
<gene>
    <name evidence="1" type="ORF">A3I56_00530</name>
</gene>
<accession>A0A1F7K253</accession>
<dbReference type="EMBL" id="MGBC01000003">
    <property type="protein sequence ID" value="OGK61917.1"/>
    <property type="molecule type" value="Genomic_DNA"/>
</dbReference>
<protein>
    <recommendedName>
        <fullName evidence="3">Dockerin domain-containing protein</fullName>
    </recommendedName>
</protein>